<organism evidence="2 3">
    <name type="scientific">Desulfoluna butyratoxydans</name>
    <dbReference type="NCBI Taxonomy" id="231438"/>
    <lineage>
        <taxon>Bacteria</taxon>
        <taxon>Pseudomonadati</taxon>
        <taxon>Thermodesulfobacteriota</taxon>
        <taxon>Desulfobacteria</taxon>
        <taxon>Desulfobacterales</taxon>
        <taxon>Desulfolunaceae</taxon>
        <taxon>Desulfoluna</taxon>
    </lineage>
</organism>
<name>A0A4U8YLN4_9BACT</name>
<evidence type="ECO:0000313" key="3">
    <source>
        <dbReference type="Proteomes" id="UP000507962"/>
    </source>
</evidence>
<dbReference type="Proteomes" id="UP000507962">
    <property type="component" value="Unassembled WGS sequence"/>
</dbReference>
<keyword evidence="1" id="KW-0732">Signal</keyword>
<feature type="signal peptide" evidence="1">
    <location>
        <begin position="1"/>
        <end position="24"/>
    </location>
</feature>
<evidence type="ECO:0000313" key="2">
    <source>
        <dbReference type="EMBL" id="VFQ44059.1"/>
    </source>
</evidence>
<sequence>MKRHALILSLLALLTLGLFSLASAEHKEHGSSNHGKEMSMDHGKEMGMDHGKEMKGHGMGEVIRTHTVDDLTLTYRLIDMHQRMKDMEGMESMSGKMASHHLMLDVKGKNGAMVHDAKVGFVITDPDGKEVKTMAMAMGGGHGADVEMKQKGTYTLKVKVKAGDKVVKDSFTHMTK</sequence>
<reference evidence="2 3" key="1">
    <citation type="submission" date="2019-03" db="EMBL/GenBank/DDBJ databases">
        <authorList>
            <person name="Nijsse B."/>
        </authorList>
    </citation>
    <scope>NUCLEOTIDE SEQUENCE [LARGE SCALE GENOMIC DNA]</scope>
    <source>
        <strain evidence="2">Desulfoluna butyratoxydans MSL71</strain>
    </source>
</reference>
<gene>
    <name evidence="2" type="ORF">MSL71_17030</name>
</gene>
<feature type="chain" id="PRO_5020367057" description="YtkA-like domain-containing protein" evidence="1">
    <location>
        <begin position="25"/>
        <end position="176"/>
    </location>
</feature>
<evidence type="ECO:0008006" key="4">
    <source>
        <dbReference type="Google" id="ProtNLM"/>
    </source>
</evidence>
<dbReference type="EMBL" id="CAADHO010000002">
    <property type="protein sequence ID" value="VFQ44059.1"/>
    <property type="molecule type" value="Genomic_DNA"/>
</dbReference>
<keyword evidence="3" id="KW-1185">Reference proteome</keyword>
<evidence type="ECO:0000256" key="1">
    <source>
        <dbReference type="SAM" id="SignalP"/>
    </source>
</evidence>
<dbReference type="RefSeq" id="WP_180138766.1">
    <property type="nucleotide sequence ID" value="NZ_CAADHO010000002.1"/>
</dbReference>
<proteinExistence type="predicted"/>
<accession>A0A4U8YLN4</accession>
<dbReference type="AlphaFoldDB" id="A0A4U8YLN4"/>
<protein>
    <recommendedName>
        <fullName evidence="4">YtkA-like domain-containing protein</fullName>
    </recommendedName>
</protein>